<organism evidence="1 2">
    <name type="scientific">Brevundimonas nasdae</name>
    <dbReference type="NCBI Taxonomy" id="172043"/>
    <lineage>
        <taxon>Bacteria</taxon>
        <taxon>Pseudomonadati</taxon>
        <taxon>Pseudomonadota</taxon>
        <taxon>Alphaproteobacteria</taxon>
        <taxon>Caulobacterales</taxon>
        <taxon>Caulobacteraceae</taxon>
        <taxon>Brevundimonas</taxon>
    </lineage>
</organism>
<dbReference type="Proteomes" id="UP001302493">
    <property type="component" value="Chromosome"/>
</dbReference>
<dbReference type="EMBL" id="CP119180">
    <property type="protein sequence ID" value="WOB77671.1"/>
    <property type="molecule type" value="Genomic_DNA"/>
</dbReference>
<proteinExistence type="predicted"/>
<protein>
    <submittedName>
        <fullName evidence="1">Uncharacterized protein</fullName>
    </submittedName>
</protein>
<name>A0ACD4VKV8_9CAUL</name>
<reference evidence="1" key="1">
    <citation type="submission" date="2023-03" db="EMBL/GenBank/DDBJ databases">
        <title>Genome sequence of Brevundimonas nasdae SJTX8.</title>
        <authorList>
            <person name="Liang R."/>
        </authorList>
    </citation>
    <scope>NUCLEOTIDE SEQUENCE</scope>
    <source>
        <strain evidence="1">X8</strain>
    </source>
</reference>
<evidence type="ECO:0000313" key="2">
    <source>
        <dbReference type="Proteomes" id="UP001302493"/>
    </source>
</evidence>
<evidence type="ECO:0000313" key="1">
    <source>
        <dbReference type="EMBL" id="WOB77671.1"/>
    </source>
</evidence>
<gene>
    <name evidence="1" type="ORF">PZA08_10030</name>
</gene>
<keyword evidence="2" id="KW-1185">Reference proteome</keyword>
<accession>A0ACD4VKV8</accession>
<sequence length="2038" mass="219597">MTDDAGANLFGTRNSPRDAPHLFAGVAYQKLVTLRAWVALGPEGVLYVETGEDHAVQSGAKAEQVQIKRVAQKLTLADKGARAAITSAFAAESGISTLFYTTASPGADRGLGGVLGVDLWAKARSGDRAAAKTLQAHLAKRAAWPKALRTVIKGSDIDAFIDKLVMRLDWATDRPGIDRSEAALRTALRQRVERRYPEGAAAAAGLLAPKALNRIETLARQVQRPRSLCAADLEELIDEVVAAARTIATLNPPGGGSEINRPASTPSAEVDRLKARLSGVAKAAIVEVEDHIRVGRSGAAAEVLDRWIADSDDVTAEVRASLLRLRADLHIVDGEGASAKALLDRADRVAAPPDRRSRTALKALDDLERAVGDLGGRLSDDERLLKAELLVRLGRGGDALTLLPQPSAEEPESEAFVRVRALAMGSEGDLDAAIALIDARRRAPESYGLLVLAATFRYSAGHAKGVTVSITEWPDPTPSGLVRSDPKSRDRFLEAADLFERLSDATDDPDLKRGWRVWKLAALTNVAAARDRAVALATELLGLDRPPVGAIHWSQGRTLGIDVSAAEARLEARVLAQTADVEELIACVLVRLRRDDDAGALTFLEAHAGLAVTEFEKKAVEKWAARIRAALGEAEDDDADPSLRLSNAMTSEDWPAMAALAEETDASISVKLAAVLMLAQAEVWSALEAHEDFLRALRTEEAARALGEWYVAVRRPGDWLDYLSGDFGAAVDADLPGALIPPTVDALMALGRVPEAFALHDSWTPAPGDRRKAVQALNLALRIGDLKGAVRQLPNIQSHLGPSGRLQLAARLAAAEPQAAQALMAGFDPAQVSVTEAALAFDAAERSRLGGGLSDAFQRALTSPEAVEAGIVRHATVEDVIELQRQMAESGARQTEHYEAGDVPVHLVLNSRLGRAFVGLLAPSDERPVDLFVRAAGRTTMESVPDGRLVLDITSLITAWGCDLIGPMLKVWPVAVAPTAPIALQAMEADLLPNQPARHDAGFEVIAHVDAGRITVGRPTNPSCRIGFVSDGDADATGGDVIAWLVDRGDLTAEAAGDARRALGSDAPARGRDHGLGEPFVLNAGVAANLAFAGLLDGLLALGAVVMDTEGWEAVRRETEQNAREAEAGRRLGALRAALADWIRDGQIAVLPEPTIVNDDIRDDVATQCLVDIVVGTYDAETLVCVEDRATSLHSGVGQAGFRGVIDVAGALLDRDCISETVFLGIEARLRNAGFRFLPITTERVLSALRRAPIEDGAVVETPELTALRRAASRDGVREDVLRVPPTLEERGELAFAIGTMRLFDTLFPKLWDTAVMPGATTETRFAWSDWLWGALRFESWDRFPVMQPDVDGRRAMYITAFRFQLMAGLFVDDDPDIGRNAYEWVWNRTLRPELELDPGLGEALARDFHDSWFGNDTELSGNLKQRRKVVGRLIAQMPDGMSDLMLANRDISAALRPLITGQLTFGNLNVPGRPFAAAATTAWSAGTATLDGGDGKTFALARDGETLTVADGDTLYRLSAETMALVAGDPDAQRRGVRTQLLDLGESETAADAAAEEVAGAGDAFERISALTRLRVATTEGRLLAIAHNLDASLIRFDFLTPPAPASLLHHLGWTGTPDWTALATSTPAAEALQRAATAPLRPSDALDALADGMEEEEDRNTLLTHLSQSPLGNLTAVRLLKRWGRTDTQLTEAIEHVVHVFETEGQAFIDLVTLMQRRADRVGEWAALDAPRRNLAMWAWADRVWRVCLPNGLDPERLVEYAAEHWEKRPRDWLGEATSTCVAAAPWTSWRRTLVCGLAAMLGDRIDLISSGPTWERIKALYKVPANTGEMKELHGHTYADDAALTWLSDYPDVAWNGDDPDPTGIAEAAASASGKVPPPTAVLVIGPFAFSDADALRLLDAVERVPEVRTDGDILRLNVAEFVARRLGSTSPDVAGRLEQVALGELRAARARDDWARVRDNVIDRVMRIYLPLTGADGEDPSGALAARLHRLTGALSTQDEIETLWRATRFLLAATPFDQRRGLWDLNLRLRSRV</sequence>